<dbReference type="PANTHER" id="PTHR12151">
    <property type="entry name" value="ELECTRON TRANSPORT PROTIN SCO1/SENC FAMILY MEMBER"/>
    <property type="match status" value="1"/>
</dbReference>
<dbReference type="PANTHER" id="PTHR12151:SF25">
    <property type="entry name" value="LINALOOL DEHYDRATASE_ISOMERASE DOMAIN-CONTAINING PROTEIN"/>
    <property type="match status" value="1"/>
</dbReference>
<dbReference type="OrthoDB" id="9811998at2"/>
<evidence type="ECO:0000256" key="3">
    <source>
        <dbReference type="PIRSR" id="PIRSR603782-1"/>
    </source>
</evidence>
<evidence type="ECO:0000256" key="1">
    <source>
        <dbReference type="ARBA" id="ARBA00010996"/>
    </source>
</evidence>
<keyword evidence="3" id="KW-0479">Metal-binding</keyword>
<keyword evidence="5" id="KW-0472">Membrane</keyword>
<evidence type="ECO:0000313" key="7">
    <source>
        <dbReference type="EMBL" id="SFU57473.1"/>
    </source>
</evidence>
<dbReference type="SUPFAM" id="SSF52833">
    <property type="entry name" value="Thioredoxin-like"/>
    <property type="match status" value="1"/>
</dbReference>
<evidence type="ECO:0000256" key="4">
    <source>
        <dbReference type="PIRSR" id="PIRSR603782-2"/>
    </source>
</evidence>
<evidence type="ECO:0000256" key="2">
    <source>
        <dbReference type="ARBA" id="ARBA00023008"/>
    </source>
</evidence>
<keyword evidence="8" id="KW-1185">Reference proteome</keyword>
<dbReference type="GO" id="GO:0046872">
    <property type="term" value="F:metal ion binding"/>
    <property type="evidence" value="ECO:0007669"/>
    <property type="project" value="UniProtKB-KW"/>
</dbReference>
<keyword evidence="5" id="KW-0812">Transmembrane</keyword>
<dbReference type="CDD" id="cd02968">
    <property type="entry name" value="SCO"/>
    <property type="match status" value="1"/>
</dbReference>
<comment type="similarity">
    <text evidence="1">Belongs to the SCO1/2 family.</text>
</comment>
<dbReference type="PROSITE" id="PS51352">
    <property type="entry name" value="THIOREDOXIN_2"/>
    <property type="match status" value="1"/>
</dbReference>
<dbReference type="RefSeq" id="WP_093025252.1">
    <property type="nucleotide sequence ID" value="NZ_FPBK01000008.1"/>
</dbReference>
<feature type="disulfide bond" description="Redox-active" evidence="4">
    <location>
        <begin position="88"/>
        <end position="92"/>
    </location>
</feature>
<keyword evidence="4" id="KW-1015">Disulfide bond</keyword>
<dbReference type="EMBL" id="FPBK01000008">
    <property type="protein sequence ID" value="SFU57473.1"/>
    <property type="molecule type" value="Genomic_DNA"/>
</dbReference>
<dbReference type="InterPro" id="IPR003782">
    <property type="entry name" value="SCO1/SenC"/>
</dbReference>
<dbReference type="AlphaFoldDB" id="A0A1I7H9V9"/>
<evidence type="ECO:0000313" key="8">
    <source>
        <dbReference type="Proteomes" id="UP000199138"/>
    </source>
</evidence>
<name>A0A1I7H9V9_9FLAO</name>
<keyword evidence="2 3" id="KW-0186">Copper</keyword>
<feature type="binding site" evidence="3">
    <location>
        <position position="88"/>
    </location>
    <ligand>
        <name>Cu cation</name>
        <dbReference type="ChEBI" id="CHEBI:23378"/>
    </ligand>
</feature>
<feature type="domain" description="Thioredoxin" evidence="6">
    <location>
        <begin position="50"/>
        <end position="217"/>
    </location>
</feature>
<evidence type="ECO:0000259" key="6">
    <source>
        <dbReference type="PROSITE" id="PS51352"/>
    </source>
</evidence>
<feature type="binding site" evidence="3">
    <location>
        <position position="92"/>
    </location>
    <ligand>
        <name>Cu cation</name>
        <dbReference type="ChEBI" id="CHEBI:23378"/>
    </ligand>
</feature>
<dbReference type="Proteomes" id="UP000199138">
    <property type="component" value="Unassembled WGS sequence"/>
</dbReference>
<sequence length="225" mass="25543">MKDKKYVIGLIIIVLIFGFLTVRMISKKVQNDTIVDDDRHMVGMEDYIEMTTMGKAPEFSFTDQNGNTITNKDYEGKVYVLEFFFATCPSICPVMNQNLIKIQNEFITKKNFGIASITINPENDTPEVLKNYADKYGVKNPNWHFLTGDRDDIFELANSGFNIYVGEGDVSNGGFEHSGLFALIDKNGNIVSRKDKYGNPIVYYDGLEDDGIRDLMNDIAIELRK</sequence>
<reference evidence="7 8" key="1">
    <citation type="submission" date="2016-10" db="EMBL/GenBank/DDBJ databases">
        <authorList>
            <person name="de Groot N.N."/>
        </authorList>
    </citation>
    <scope>NUCLEOTIDE SEQUENCE [LARGE SCALE GENOMIC DNA]</scope>
    <source>
        <strain evidence="7 8">CGMCC 1.12333</strain>
    </source>
</reference>
<gene>
    <name evidence="7" type="ORF">SAMN05216480_10816</name>
</gene>
<keyword evidence="5" id="KW-1133">Transmembrane helix</keyword>
<dbReference type="InterPro" id="IPR036249">
    <property type="entry name" value="Thioredoxin-like_sf"/>
</dbReference>
<evidence type="ECO:0000256" key="5">
    <source>
        <dbReference type="SAM" id="Phobius"/>
    </source>
</evidence>
<dbReference type="InterPro" id="IPR013766">
    <property type="entry name" value="Thioredoxin_domain"/>
</dbReference>
<accession>A0A1I7H9V9</accession>
<dbReference type="Pfam" id="PF02630">
    <property type="entry name" value="SCO1-SenC"/>
    <property type="match status" value="1"/>
</dbReference>
<protein>
    <submittedName>
        <fullName evidence="7">Protein SCO1/2</fullName>
    </submittedName>
</protein>
<dbReference type="Gene3D" id="3.40.30.10">
    <property type="entry name" value="Glutaredoxin"/>
    <property type="match status" value="1"/>
</dbReference>
<feature type="transmembrane region" description="Helical" evidence="5">
    <location>
        <begin position="6"/>
        <end position="25"/>
    </location>
</feature>
<organism evidence="7 8">
    <name type="scientific">Pustulibacterium marinum</name>
    <dbReference type="NCBI Taxonomy" id="1224947"/>
    <lineage>
        <taxon>Bacteria</taxon>
        <taxon>Pseudomonadati</taxon>
        <taxon>Bacteroidota</taxon>
        <taxon>Flavobacteriia</taxon>
        <taxon>Flavobacteriales</taxon>
        <taxon>Flavobacteriaceae</taxon>
        <taxon>Pustulibacterium</taxon>
    </lineage>
</organism>
<proteinExistence type="inferred from homology"/>
<feature type="binding site" evidence="3">
    <location>
        <position position="177"/>
    </location>
    <ligand>
        <name>Cu cation</name>
        <dbReference type="ChEBI" id="CHEBI:23378"/>
    </ligand>
</feature>
<dbReference type="STRING" id="1224947.SAMN05216480_10816"/>